<dbReference type="Pfam" id="PF01040">
    <property type="entry name" value="UbiA"/>
    <property type="match status" value="1"/>
</dbReference>
<keyword evidence="5 8" id="KW-0812">Transmembrane</keyword>
<evidence type="ECO:0000256" key="5">
    <source>
        <dbReference type="ARBA" id="ARBA00022692"/>
    </source>
</evidence>
<evidence type="ECO:0000256" key="6">
    <source>
        <dbReference type="ARBA" id="ARBA00022989"/>
    </source>
</evidence>
<feature type="transmembrane region" description="Helical" evidence="8">
    <location>
        <begin position="103"/>
        <end position="121"/>
    </location>
</feature>
<feature type="transmembrane region" description="Helical" evidence="8">
    <location>
        <begin position="261"/>
        <end position="284"/>
    </location>
</feature>
<dbReference type="AlphaFoldDB" id="Q9HIX8"/>
<evidence type="ECO:0000256" key="1">
    <source>
        <dbReference type="ARBA" id="ARBA00001946"/>
    </source>
</evidence>
<comment type="cofactor">
    <cofactor evidence="1">
        <name>Mg(2+)</name>
        <dbReference type="ChEBI" id="CHEBI:18420"/>
    </cofactor>
</comment>
<dbReference type="GO" id="GO:0006744">
    <property type="term" value="P:ubiquinone biosynthetic process"/>
    <property type="evidence" value="ECO:0007669"/>
    <property type="project" value="TreeGrafter"/>
</dbReference>
<feature type="transmembrane region" description="Helical" evidence="8">
    <location>
        <begin position="161"/>
        <end position="182"/>
    </location>
</feature>
<evidence type="ECO:0000256" key="3">
    <source>
        <dbReference type="ARBA" id="ARBA00005985"/>
    </source>
</evidence>
<dbReference type="NCBIfam" id="TIGR01475">
    <property type="entry name" value="ubiA_other"/>
    <property type="match status" value="1"/>
</dbReference>
<dbReference type="eggNOG" id="arCOG00477">
    <property type="taxonomic scope" value="Archaea"/>
</dbReference>
<comment type="subcellular location">
    <subcellularLocation>
        <location evidence="2">Cell membrane</location>
        <topology evidence="2">Multi-pass membrane protein</topology>
    </subcellularLocation>
</comment>
<keyword evidence="7 8" id="KW-0472">Membrane</keyword>
<reference evidence="9 10" key="1">
    <citation type="journal article" date="2000" name="Nature">
        <title>The genome sequence of the thermoacidophilic scavenger Thermoplasma acidophilum.</title>
        <authorList>
            <person name="Ruepp A."/>
            <person name="Graml W."/>
            <person name="Santos-Martinez M.L."/>
            <person name="Koretke K.K."/>
            <person name="Volker C."/>
            <person name="Mewes H.W."/>
            <person name="Frishman D."/>
            <person name="Stocker S."/>
            <person name="Lupas A.N."/>
            <person name="Baumeister W."/>
        </authorList>
    </citation>
    <scope>NUCLEOTIDE SEQUENCE [LARGE SCALE GENOMIC DNA]</scope>
    <source>
        <strain evidence="10">ATCC 25905 / DSM 1728 / JCM 9062 / NBRC 15155 / AMRC-C165</strain>
    </source>
</reference>
<keyword evidence="10" id="KW-1185">Reference proteome</keyword>
<dbReference type="CDD" id="cd13959">
    <property type="entry name" value="PT_UbiA_COQ2"/>
    <property type="match status" value="1"/>
</dbReference>
<feature type="transmembrane region" description="Helical" evidence="8">
    <location>
        <begin position="133"/>
        <end position="155"/>
    </location>
</feature>
<dbReference type="InterPro" id="IPR006371">
    <property type="entry name" value="Polyprenyltransferase_UbiA-li"/>
</dbReference>
<evidence type="ECO:0000256" key="2">
    <source>
        <dbReference type="ARBA" id="ARBA00004651"/>
    </source>
</evidence>
<sequence>MNFRDIVDYIKLEHTVFDLPFIFTGYVLAAGRYIYPIKILLILIAAVSARASAMSINRIEGLRYDVINPRKKDWALVSGRISKREAIAMTIFFIALFEMATYFLNRLVFILSPVVIFLFLTDPLLKRITPWRHVYMGSTIGVGVLAGYLAVIPAFPRELTIYLIFIGSSFWIAGFDVIYVIPDIEYDRINGLKTLMVRYGLKRGLQISIIFHAVTLISFWAVMLYVRTYWYLAAMIVISFLVVYQHVILDPSKPETVRRSFFNANSFIGFLYLISLILGIVFPIRM</sequence>
<dbReference type="PANTHER" id="PTHR11048:SF28">
    <property type="entry name" value="4-HYDROXYBENZOATE POLYPRENYLTRANSFERASE, MITOCHONDRIAL"/>
    <property type="match status" value="1"/>
</dbReference>
<comment type="similarity">
    <text evidence="3">Belongs to the UbiA prenyltransferase family.</text>
</comment>
<dbReference type="NCBIfam" id="NF009532">
    <property type="entry name" value="PRK12895.1"/>
    <property type="match status" value="1"/>
</dbReference>
<dbReference type="PANTHER" id="PTHR11048">
    <property type="entry name" value="PRENYLTRANSFERASES"/>
    <property type="match status" value="1"/>
</dbReference>
<dbReference type="InParanoid" id="Q9HIX8"/>
<dbReference type="InterPro" id="IPR044878">
    <property type="entry name" value="UbiA_sf"/>
</dbReference>
<accession>Q9HIX8</accession>
<evidence type="ECO:0000313" key="9">
    <source>
        <dbReference type="EMBL" id="CAC12323.1"/>
    </source>
</evidence>
<gene>
    <name evidence="9" type="ordered locus">Ta1198</name>
</gene>
<dbReference type="Gene3D" id="1.10.357.140">
    <property type="entry name" value="UbiA prenyltransferase"/>
    <property type="match status" value="1"/>
</dbReference>
<dbReference type="InterPro" id="IPR000537">
    <property type="entry name" value="UbiA_prenyltransferase"/>
</dbReference>
<name>Q9HIX8_THEAC</name>
<dbReference type="STRING" id="273075.gene:9572421"/>
<feature type="transmembrane region" description="Helical" evidence="8">
    <location>
        <begin position="229"/>
        <end position="249"/>
    </location>
</feature>
<proteinExistence type="inferred from homology"/>
<dbReference type="EnsemblBacteria" id="CAC12323">
    <property type="protein sequence ID" value="CAC12323"/>
    <property type="gene ID" value="CAC12323"/>
</dbReference>
<dbReference type="InterPro" id="IPR039653">
    <property type="entry name" value="Prenyltransferase"/>
</dbReference>
<dbReference type="FunCoup" id="Q9HIX8">
    <property type="interactions" value="116"/>
</dbReference>
<organism evidence="9 10">
    <name type="scientific">Thermoplasma acidophilum (strain ATCC 25905 / DSM 1728 / JCM 9062 / NBRC 15155 / AMRC-C165)</name>
    <dbReference type="NCBI Taxonomy" id="273075"/>
    <lineage>
        <taxon>Archaea</taxon>
        <taxon>Methanobacteriati</taxon>
        <taxon>Thermoplasmatota</taxon>
        <taxon>Thermoplasmata</taxon>
        <taxon>Thermoplasmatales</taxon>
        <taxon>Thermoplasmataceae</taxon>
        <taxon>Thermoplasma</taxon>
    </lineage>
</organism>
<evidence type="ECO:0000313" key="10">
    <source>
        <dbReference type="Proteomes" id="UP000001024"/>
    </source>
</evidence>
<keyword evidence="4 9" id="KW-0808">Transferase</keyword>
<feature type="transmembrane region" description="Helical" evidence="8">
    <location>
        <begin position="203"/>
        <end position="223"/>
    </location>
</feature>
<evidence type="ECO:0000256" key="7">
    <source>
        <dbReference type="ARBA" id="ARBA00023136"/>
    </source>
</evidence>
<dbReference type="GO" id="GO:0016765">
    <property type="term" value="F:transferase activity, transferring alkyl or aryl (other than methyl) groups"/>
    <property type="evidence" value="ECO:0007669"/>
    <property type="project" value="InterPro"/>
</dbReference>
<evidence type="ECO:0000256" key="4">
    <source>
        <dbReference type="ARBA" id="ARBA00022679"/>
    </source>
</evidence>
<dbReference type="Proteomes" id="UP000001024">
    <property type="component" value="Chromosome"/>
</dbReference>
<dbReference type="RefSeq" id="WP_010901605.1">
    <property type="nucleotide sequence ID" value="NC_002578.1"/>
</dbReference>
<dbReference type="KEGG" id="tac:Ta1198"/>
<dbReference type="HOGENOM" id="CLU_034879_5_1_2"/>
<dbReference type="GO" id="GO:0005886">
    <property type="term" value="C:plasma membrane"/>
    <property type="evidence" value="ECO:0007669"/>
    <property type="project" value="UniProtKB-SubCell"/>
</dbReference>
<dbReference type="PaxDb" id="273075-Ta1198"/>
<keyword evidence="6 8" id="KW-1133">Transmembrane helix</keyword>
<dbReference type="OrthoDB" id="56630at2157"/>
<protein>
    <submittedName>
        <fullName evidence="9">4-hydroxybenzoate octaprenyl transferase related protein</fullName>
    </submittedName>
</protein>
<dbReference type="Gene3D" id="1.20.120.1780">
    <property type="entry name" value="UbiA prenyltransferase"/>
    <property type="match status" value="1"/>
</dbReference>
<dbReference type="EMBL" id="AL445066">
    <property type="protein sequence ID" value="CAC12323.1"/>
    <property type="molecule type" value="Genomic_DNA"/>
</dbReference>
<evidence type="ECO:0000256" key="8">
    <source>
        <dbReference type="SAM" id="Phobius"/>
    </source>
</evidence>